<evidence type="ECO:0000256" key="1">
    <source>
        <dbReference type="SAM" id="Phobius"/>
    </source>
</evidence>
<keyword evidence="1" id="KW-0472">Membrane</keyword>
<proteinExistence type="predicted"/>
<feature type="transmembrane region" description="Helical" evidence="1">
    <location>
        <begin position="36"/>
        <end position="58"/>
    </location>
</feature>
<evidence type="ECO:0008006" key="4">
    <source>
        <dbReference type="Google" id="ProtNLM"/>
    </source>
</evidence>
<dbReference type="STRING" id="1679444.PYTT_1273"/>
<reference evidence="3" key="1">
    <citation type="submission" date="2016-09" db="EMBL/GenBank/DDBJ databases">
        <authorList>
            <person name="Koehorst J."/>
        </authorList>
    </citation>
    <scope>NUCLEOTIDE SEQUENCE [LARGE SCALE GENOMIC DNA]</scope>
</reference>
<dbReference type="AlphaFoldDB" id="A0A1C7PBX4"/>
<dbReference type="Proteomes" id="UP000176204">
    <property type="component" value="Chromosome I"/>
</dbReference>
<accession>A0A1C7PBX4</accession>
<dbReference type="KEGG" id="agl:PYTT_1273"/>
<organism evidence="2 3">
    <name type="scientific">Akkermansia glycaniphila</name>
    <dbReference type="NCBI Taxonomy" id="1679444"/>
    <lineage>
        <taxon>Bacteria</taxon>
        <taxon>Pseudomonadati</taxon>
        <taxon>Verrucomicrobiota</taxon>
        <taxon>Verrucomicrobiia</taxon>
        <taxon>Verrucomicrobiales</taxon>
        <taxon>Akkermansiaceae</taxon>
        <taxon>Akkermansia</taxon>
    </lineage>
</organism>
<dbReference type="EMBL" id="LT629973">
    <property type="protein sequence ID" value="SEH86062.1"/>
    <property type="molecule type" value="Genomic_DNA"/>
</dbReference>
<protein>
    <recommendedName>
        <fullName evidence="4">PH domain-containing protein</fullName>
    </recommendedName>
</protein>
<sequence length="140" mass="15566">MESKTYRAPNRAFFGMAIAAIVLMAVYAWMRAEDTARLWQIVLGSGVVLIGGLLYMTYAIRVSEQGVRITVCGMVKKDLPWEEVVRAEVDDRTQGAAEIFTLTLWDGKNRACKLSSSAIPLEDLHAIARFAKERGLLGEE</sequence>
<feature type="transmembrane region" description="Helical" evidence="1">
    <location>
        <begin position="12"/>
        <end position="30"/>
    </location>
</feature>
<name>A0A1C7PBX4_9BACT</name>
<keyword evidence="1" id="KW-1133">Transmembrane helix</keyword>
<keyword evidence="1" id="KW-0812">Transmembrane</keyword>
<evidence type="ECO:0000313" key="2">
    <source>
        <dbReference type="EMBL" id="SEH86062.1"/>
    </source>
</evidence>
<gene>
    <name evidence="2" type="ORF">PYTT_1273</name>
</gene>
<evidence type="ECO:0000313" key="3">
    <source>
        <dbReference type="Proteomes" id="UP000176204"/>
    </source>
</evidence>
<keyword evidence="3" id="KW-1185">Reference proteome</keyword>
<dbReference type="RefSeq" id="WP_067775546.1">
    <property type="nucleotide sequence ID" value="NZ_LIGX01000022.1"/>
</dbReference>